<reference evidence="12" key="1">
    <citation type="journal article" date="2015" name="Nat. Plants">
        <title>Genome expansion of Arabis alpina linked with retrotransposition and reduced symmetric DNA methylation.</title>
        <authorList>
            <person name="Willing E.M."/>
            <person name="Rawat V."/>
            <person name="Mandakova T."/>
            <person name="Maumus F."/>
            <person name="James G.V."/>
            <person name="Nordstroem K.J."/>
            <person name="Becker C."/>
            <person name="Warthmann N."/>
            <person name="Chica C."/>
            <person name="Szarzynska B."/>
            <person name="Zytnicki M."/>
            <person name="Albani M.C."/>
            <person name="Kiefer C."/>
            <person name="Bergonzi S."/>
            <person name="Castaings L."/>
            <person name="Mateos J.L."/>
            <person name="Berns M.C."/>
            <person name="Bujdoso N."/>
            <person name="Piofczyk T."/>
            <person name="de Lorenzo L."/>
            <person name="Barrero-Sicilia C."/>
            <person name="Mateos I."/>
            <person name="Piednoel M."/>
            <person name="Hagmann J."/>
            <person name="Chen-Min-Tao R."/>
            <person name="Iglesias-Fernandez R."/>
            <person name="Schuster S.C."/>
            <person name="Alonso-Blanco C."/>
            <person name="Roudier F."/>
            <person name="Carbonero P."/>
            <person name="Paz-Ares J."/>
            <person name="Davis S.J."/>
            <person name="Pecinka A."/>
            <person name="Quesneville H."/>
            <person name="Colot V."/>
            <person name="Lysak M.A."/>
            <person name="Weigel D."/>
            <person name="Coupland G."/>
            <person name="Schneeberger K."/>
        </authorList>
    </citation>
    <scope>NUCLEOTIDE SEQUENCE [LARGE SCALE GENOMIC DNA]</scope>
    <source>
        <strain evidence="12">cv. Pajares</strain>
    </source>
</reference>
<feature type="signal peptide" evidence="10">
    <location>
        <begin position="1"/>
        <end position="23"/>
    </location>
</feature>
<feature type="chain" id="PRO_5001822094" description="beta-glucosidase" evidence="10">
    <location>
        <begin position="24"/>
        <end position="442"/>
    </location>
</feature>
<evidence type="ECO:0000256" key="9">
    <source>
        <dbReference type="RuleBase" id="RU003690"/>
    </source>
</evidence>
<gene>
    <name evidence="11" type="ordered locus">AALP_Aa7g181200</name>
</gene>
<dbReference type="GO" id="GO:0008422">
    <property type="term" value="F:beta-glucosidase activity"/>
    <property type="evidence" value="ECO:0007669"/>
    <property type="project" value="UniProtKB-EC"/>
</dbReference>
<keyword evidence="12" id="KW-1185">Reference proteome</keyword>
<evidence type="ECO:0000256" key="1">
    <source>
        <dbReference type="ARBA" id="ARBA00000448"/>
    </source>
</evidence>
<organism evidence="11 12">
    <name type="scientific">Arabis alpina</name>
    <name type="common">Alpine rock-cress</name>
    <dbReference type="NCBI Taxonomy" id="50452"/>
    <lineage>
        <taxon>Eukaryota</taxon>
        <taxon>Viridiplantae</taxon>
        <taxon>Streptophyta</taxon>
        <taxon>Embryophyta</taxon>
        <taxon>Tracheophyta</taxon>
        <taxon>Spermatophyta</taxon>
        <taxon>Magnoliopsida</taxon>
        <taxon>eudicotyledons</taxon>
        <taxon>Gunneridae</taxon>
        <taxon>Pentapetalae</taxon>
        <taxon>rosids</taxon>
        <taxon>malvids</taxon>
        <taxon>Brassicales</taxon>
        <taxon>Brassicaceae</taxon>
        <taxon>Arabideae</taxon>
        <taxon>Arabis</taxon>
    </lineage>
</organism>
<keyword evidence="6" id="KW-1015">Disulfide bond</keyword>
<dbReference type="Gene3D" id="3.20.20.80">
    <property type="entry name" value="Glycosidases"/>
    <property type="match status" value="2"/>
</dbReference>
<protein>
    <recommendedName>
        <fullName evidence="3">beta-glucosidase</fullName>
        <ecNumber evidence="3">3.2.1.21</ecNumber>
    </recommendedName>
</protein>
<evidence type="ECO:0000256" key="6">
    <source>
        <dbReference type="ARBA" id="ARBA00023157"/>
    </source>
</evidence>
<dbReference type="InterPro" id="IPR017853">
    <property type="entry name" value="GH"/>
</dbReference>
<dbReference type="SUPFAM" id="SSF51445">
    <property type="entry name" value="(Trans)glycosidases"/>
    <property type="match status" value="1"/>
</dbReference>
<comment type="catalytic activity">
    <reaction evidence="1">
        <text>Hydrolysis of terminal, non-reducing beta-D-glucosyl residues with release of beta-D-glucose.</text>
        <dbReference type="EC" id="3.2.1.21"/>
    </reaction>
</comment>
<dbReference type="InterPro" id="IPR033132">
    <property type="entry name" value="GH_1_N_CS"/>
</dbReference>
<evidence type="ECO:0000256" key="10">
    <source>
        <dbReference type="SAM" id="SignalP"/>
    </source>
</evidence>
<dbReference type="GO" id="GO:0005975">
    <property type="term" value="P:carbohydrate metabolic process"/>
    <property type="evidence" value="ECO:0007669"/>
    <property type="project" value="InterPro"/>
</dbReference>
<dbReference type="InterPro" id="IPR001360">
    <property type="entry name" value="Glyco_hydro_1"/>
</dbReference>
<keyword evidence="8" id="KW-0326">Glycosidase</keyword>
<dbReference type="PANTHER" id="PTHR10353:SF150">
    <property type="entry name" value="BETA-GLUCOSIDASE 1-RELATED"/>
    <property type="match status" value="1"/>
</dbReference>
<comment type="similarity">
    <text evidence="2 9">Belongs to the glycosyl hydrolase 1 family.</text>
</comment>
<evidence type="ECO:0000313" key="12">
    <source>
        <dbReference type="Proteomes" id="UP000029120"/>
    </source>
</evidence>
<sequence>MDRVLSLITIFLVLVFSSKCSHGYSRIDFPKDFTFGSAISAYQWEGAANEDGRKPSIWDTYVHSRNQDNGDIACDGYHKYKEDVQLMVKTGLDALRFSISWSRLIPNGRGPINPKGLQFYKNFINELESNHMLHFSTTIFLSLWKMSMEDGSVAESSRTLLPTQTFASENLGTMSNSGIPSTKLMSSLATCARLCFKTIYEKVQGNARRARDFYIGWMLEPLIFGDYPDSMKRTIGTRLPIFTEEESELVKGSADFLGIIYYFAATVTKSKPSHSGYSDFNTDSGVSMTWLANYSSLEYDVLPWAMEGVLEYIKQSYGNPPVYILENGKSMKRGLKSELKDTPRIEFLDAYIGAVLRAIRNGSDTRGYFVWSFMDLYELLVGYEASFGLYYVNFSDPHLKRSSKLSAQWYSALLKGNDTTTFFGSQGITQLQSNLSSSYSSL</sequence>
<dbReference type="Pfam" id="PF00232">
    <property type="entry name" value="Glyco_hydro_1"/>
    <property type="match status" value="2"/>
</dbReference>
<evidence type="ECO:0000313" key="11">
    <source>
        <dbReference type="EMBL" id="KFK29800.1"/>
    </source>
</evidence>
<dbReference type="Proteomes" id="UP000029120">
    <property type="component" value="Chromosome 7"/>
</dbReference>
<dbReference type="EMBL" id="CM002875">
    <property type="protein sequence ID" value="KFK29800.1"/>
    <property type="molecule type" value="Genomic_DNA"/>
</dbReference>
<dbReference type="PRINTS" id="PR00131">
    <property type="entry name" value="GLHYDRLASE1"/>
</dbReference>
<evidence type="ECO:0000256" key="2">
    <source>
        <dbReference type="ARBA" id="ARBA00010838"/>
    </source>
</evidence>
<dbReference type="AlphaFoldDB" id="A0A087GIU8"/>
<evidence type="ECO:0000256" key="5">
    <source>
        <dbReference type="ARBA" id="ARBA00022801"/>
    </source>
</evidence>
<keyword evidence="7" id="KW-0325">Glycoprotein</keyword>
<accession>A0A087GIU8</accession>
<evidence type="ECO:0000256" key="7">
    <source>
        <dbReference type="ARBA" id="ARBA00023180"/>
    </source>
</evidence>
<dbReference type="EC" id="3.2.1.21" evidence="3"/>
<keyword evidence="4 10" id="KW-0732">Signal</keyword>
<name>A0A087GIU8_ARAAL</name>
<keyword evidence="5" id="KW-0378">Hydrolase</keyword>
<evidence type="ECO:0000256" key="3">
    <source>
        <dbReference type="ARBA" id="ARBA00012744"/>
    </source>
</evidence>
<dbReference type="PROSITE" id="PS00653">
    <property type="entry name" value="GLYCOSYL_HYDROL_F1_2"/>
    <property type="match status" value="1"/>
</dbReference>
<evidence type="ECO:0000256" key="4">
    <source>
        <dbReference type="ARBA" id="ARBA00022729"/>
    </source>
</evidence>
<dbReference type="Gramene" id="KFK29800">
    <property type="protein sequence ID" value="KFK29800"/>
    <property type="gene ID" value="AALP_AA7G181200"/>
</dbReference>
<evidence type="ECO:0000256" key="8">
    <source>
        <dbReference type="ARBA" id="ARBA00023295"/>
    </source>
</evidence>
<dbReference type="PANTHER" id="PTHR10353">
    <property type="entry name" value="GLYCOSYL HYDROLASE"/>
    <property type="match status" value="1"/>
</dbReference>
<proteinExistence type="inferred from homology"/>